<evidence type="ECO:0000259" key="32">
    <source>
        <dbReference type="PROSITE" id="PS50835"/>
    </source>
</evidence>
<evidence type="ECO:0000256" key="25">
    <source>
        <dbReference type="PROSITE-ProRule" id="PRU00076"/>
    </source>
</evidence>
<dbReference type="Proteomes" id="UP001318040">
    <property type="component" value="Chromosome 35"/>
</dbReference>
<keyword evidence="7" id="KW-0808">Transferase</keyword>
<evidence type="ECO:0000256" key="11">
    <source>
        <dbReference type="ARBA" id="ARBA00022741"/>
    </source>
</evidence>
<dbReference type="GO" id="GO:0004714">
    <property type="term" value="F:transmembrane receptor protein tyrosine kinase activity"/>
    <property type="evidence" value="ECO:0007669"/>
    <property type="project" value="UniProtKB-EC"/>
</dbReference>
<comment type="subcellular location">
    <subcellularLocation>
        <location evidence="1">Cell membrane</location>
        <topology evidence="1">Single-pass type I membrane protein</topology>
    </subcellularLocation>
</comment>
<keyword evidence="20" id="KW-0393">Immunoglobulin domain</keyword>
<dbReference type="PROSITE" id="PS00022">
    <property type="entry name" value="EGF_1"/>
    <property type="match status" value="2"/>
</dbReference>
<feature type="active site" description="Proton acceptor" evidence="22">
    <location>
        <position position="1123"/>
    </location>
</feature>
<comment type="similarity">
    <text evidence="2">Belongs to the protein kinase superfamily. CAMK Ser/Thr protein kinase family.</text>
</comment>
<dbReference type="InterPro" id="IPR011009">
    <property type="entry name" value="Kinase-like_dom_sf"/>
</dbReference>
<keyword evidence="19" id="KW-0325">Glycoprotein</keyword>
<dbReference type="InterPro" id="IPR003599">
    <property type="entry name" value="Ig_sub"/>
</dbReference>
<proteinExistence type="inferred from homology"/>
<dbReference type="InterPro" id="IPR000742">
    <property type="entry name" value="EGF"/>
</dbReference>
<keyword evidence="24" id="KW-0479">Metal-binding</keyword>
<dbReference type="GO" id="GO:0046872">
    <property type="term" value="F:metal ion binding"/>
    <property type="evidence" value="ECO:0007669"/>
    <property type="project" value="UniProtKB-KW"/>
</dbReference>
<dbReference type="Gene3D" id="1.10.510.10">
    <property type="entry name" value="Transferase(Phosphotransferase) domain 1"/>
    <property type="match status" value="1"/>
</dbReference>
<feature type="domain" description="Ig-like" evidence="32">
    <location>
        <begin position="355"/>
        <end position="447"/>
    </location>
</feature>
<dbReference type="SUPFAM" id="SSF48726">
    <property type="entry name" value="Immunoglobulin"/>
    <property type="match status" value="2"/>
</dbReference>
<organism evidence="34 35">
    <name type="scientific">Petromyzon marinus</name>
    <name type="common">Sea lamprey</name>
    <dbReference type="NCBI Taxonomy" id="7757"/>
    <lineage>
        <taxon>Eukaryota</taxon>
        <taxon>Metazoa</taxon>
        <taxon>Chordata</taxon>
        <taxon>Craniata</taxon>
        <taxon>Vertebrata</taxon>
        <taxon>Cyclostomata</taxon>
        <taxon>Hyperoartia</taxon>
        <taxon>Petromyzontiformes</taxon>
        <taxon>Petromyzontidae</taxon>
        <taxon>Petromyzon</taxon>
    </lineage>
</organism>
<feature type="binding site" evidence="23">
    <location>
        <begin position="990"/>
        <end position="997"/>
    </location>
    <ligand>
        <name>ATP</name>
        <dbReference type="ChEBI" id="CHEBI:30616"/>
    </ligand>
</feature>
<dbReference type="PROSITE" id="PS50853">
    <property type="entry name" value="FN3"/>
    <property type="match status" value="4"/>
</dbReference>
<feature type="domain" description="Fibronectin type-III" evidence="33">
    <location>
        <begin position="654"/>
        <end position="774"/>
    </location>
</feature>
<dbReference type="CTD" id="7075"/>
<evidence type="ECO:0000259" key="30">
    <source>
        <dbReference type="PROSITE" id="PS50011"/>
    </source>
</evidence>
<evidence type="ECO:0000256" key="4">
    <source>
        <dbReference type="ARBA" id="ARBA00022475"/>
    </source>
</evidence>
<dbReference type="PROSITE" id="PS50026">
    <property type="entry name" value="EGF_3"/>
    <property type="match status" value="1"/>
</dbReference>
<feature type="domain" description="Fibronectin type-III" evidence="33">
    <location>
        <begin position="552"/>
        <end position="650"/>
    </location>
</feature>
<dbReference type="InterPro" id="IPR050122">
    <property type="entry name" value="RTK"/>
</dbReference>
<dbReference type="GO" id="GO:0005524">
    <property type="term" value="F:ATP binding"/>
    <property type="evidence" value="ECO:0007669"/>
    <property type="project" value="UniProtKB-UniRule"/>
</dbReference>
<dbReference type="Pfam" id="PF07714">
    <property type="entry name" value="PK_Tyr_Ser-Thr"/>
    <property type="match status" value="1"/>
</dbReference>
<evidence type="ECO:0000256" key="28">
    <source>
        <dbReference type="SAM" id="Phobius"/>
    </source>
</evidence>
<accession>A0AAJ7TQJ3</accession>
<evidence type="ECO:0000256" key="5">
    <source>
        <dbReference type="ARBA" id="ARBA00022536"/>
    </source>
</evidence>
<dbReference type="FunFam" id="3.30.200.20:FF:000113">
    <property type="entry name" value="Putative tyrosine-protein kinase receptor Tie-1"/>
    <property type="match status" value="1"/>
</dbReference>
<feature type="region of interest" description="Disordered" evidence="27">
    <location>
        <begin position="694"/>
        <end position="735"/>
    </location>
</feature>
<dbReference type="InterPro" id="IPR036116">
    <property type="entry name" value="FN3_sf"/>
</dbReference>
<feature type="disulfide bond" evidence="25">
    <location>
        <begin position="251"/>
        <end position="260"/>
    </location>
</feature>
<dbReference type="PANTHER" id="PTHR24416:SF341">
    <property type="entry name" value="TYROSINE-PROTEIN KINASE RECEPTOR TIE-1"/>
    <property type="match status" value="1"/>
</dbReference>
<gene>
    <name evidence="35" type="primary">TIE1</name>
</gene>
<dbReference type="Gene3D" id="2.60.40.10">
    <property type="entry name" value="Immunoglobulins"/>
    <property type="match status" value="6"/>
</dbReference>
<evidence type="ECO:0000313" key="34">
    <source>
        <dbReference type="Proteomes" id="UP001318040"/>
    </source>
</evidence>
<dbReference type="FunFam" id="2.170.300.10:FF:000003">
    <property type="entry name" value="tyrosine-protein kinase receptor Tie-1 isoform X1"/>
    <property type="match status" value="1"/>
</dbReference>
<feature type="domain" description="Fibronectin type-III" evidence="33">
    <location>
        <begin position="779"/>
        <end position="877"/>
    </location>
</feature>
<evidence type="ECO:0000259" key="31">
    <source>
        <dbReference type="PROSITE" id="PS50026"/>
    </source>
</evidence>
<evidence type="ECO:0000256" key="22">
    <source>
        <dbReference type="PIRSR" id="PIRSR000615-1"/>
    </source>
</evidence>
<dbReference type="InterPro" id="IPR017441">
    <property type="entry name" value="Protein_kinase_ATP_BS"/>
</dbReference>
<protein>
    <recommendedName>
        <fullName evidence="3">receptor protein-tyrosine kinase</fullName>
        <ecNumber evidence="3">2.7.10.1</ecNumber>
    </recommendedName>
</protein>
<keyword evidence="16" id="KW-0829">Tyrosine-protein kinase</keyword>
<evidence type="ECO:0000256" key="2">
    <source>
        <dbReference type="ARBA" id="ARBA00006692"/>
    </source>
</evidence>
<dbReference type="PROSITE" id="PS00109">
    <property type="entry name" value="PROTEIN_KINASE_TYR"/>
    <property type="match status" value="1"/>
</dbReference>
<dbReference type="Gene3D" id="2.170.300.10">
    <property type="entry name" value="Tie2 ligand-binding domain superfamily"/>
    <property type="match status" value="1"/>
</dbReference>
<evidence type="ECO:0000259" key="33">
    <source>
        <dbReference type="PROSITE" id="PS50853"/>
    </source>
</evidence>
<feature type="domain" description="Fibronectin type-III" evidence="33">
    <location>
        <begin position="454"/>
        <end position="550"/>
    </location>
</feature>
<evidence type="ECO:0000256" key="3">
    <source>
        <dbReference type="ARBA" id="ARBA00011902"/>
    </source>
</evidence>
<keyword evidence="5 25" id="KW-0245">EGF-like domain</keyword>
<comment type="catalytic activity">
    <reaction evidence="21">
        <text>L-tyrosyl-[protein] + ATP = O-phospho-L-tyrosyl-[protein] + ADP + H(+)</text>
        <dbReference type="Rhea" id="RHEA:10596"/>
        <dbReference type="Rhea" id="RHEA-COMP:10136"/>
        <dbReference type="Rhea" id="RHEA-COMP:20101"/>
        <dbReference type="ChEBI" id="CHEBI:15378"/>
        <dbReference type="ChEBI" id="CHEBI:30616"/>
        <dbReference type="ChEBI" id="CHEBI:46858"/>
        <dbReference type="ChEBI" id="CHEBI:61978"/>
        <dbReference type="ChEBI" id="CHEBI:456216"/>
        <dbReference type="EC" id="2.7.10.1"/>
    </reaction>
</comment>
<dbReference type="EC" id="2.7.10.1" evidence="3"/>
<evidence type="ECO:0000256" key="8">
    <source>
        <dbReference type="ARBA" id="ARBA00022692"/>
    </source>
</evidence>
<dbReference type="Pfam" id="PF07679">
    <property type="entry name" value="I-set"/>
    <property type="match status" value="1"/>
</dbReference>
<evidence type="ECO:0000256" key="9">
    <source>
        <dbReference type="ARBA" id="ARBA00022729"/>
    </source>
</evidence>
<comment type="caution">
    <text evidence="25">Lacks conserved residue(s) required for the propagation of feature annotation.</text>
</comment>
<keyword evidence="18 35" id="KW-0675">Receptor</keyword>
<dbReference type="SMART" id="SM00219">
    <property type="entry name" value="TyrKc"/>
    <property type="match status" value="1"/>
</dbReference>
<keyword evidence="14 28" id="KW-1133">Transmembrane helix</keyword>
<dbReference type="RefSeq" id="XP_032822204.1">
    <property type="nucleotide sequence ID" value="XM_032966313.1"/>
</dbReference>
<evidence type="ECO:0000256" key="17">
    <source>
        <dbReference type="ARBA" id="ARBA00023157"/>
    </source>
</evidence>
<evidence type="ECO:0000256" key="23">
    <source>
        <dbReference type="PIRSR" id="PIRSR000615-2"/>
    </source>
</evidence>
<dbReference type="InterPro" id="IPR001245">
    <property type="entry name" value="Ser-Thr/Tyr_kinase_cat_dom"/>
</dbReference>
<dbReference type="InterPro" id="IPR036179">
    <property type="entry name" value="Ig-like_dom_sf"/>
</dbReference>
<dbReference type="Pfam" id="PF00041">
    <property type="entry name" value="fn3"/>
    <property type="match status" value="2"/>
</dbReference>
<dbReference type="PROSITE" id="PS00107">
    <property type="entry name" value="PROTEIN_KINASE_ATP"/>
    <property type="match status" value="1"/>
</dbReference>
<dbReference type="FunFam" id="1.10.510.10:FF:000123">
    <property type="entry name" value="Tyrosine-protein kinase receptor Tie-1"/>
    <property type="match status" value="1"/>
</dbReference>
<evidence type="ECO:0000256" key="21">
    <source>
        <dbReference type="ARBA" id="ARBA00051243"/>
    </source>
</evidence>
<dbReference type="PROSITE" id="PS50011">
    <property type="entry name" value="PROTEIN_KINASE_DOM"/>
    <property type="match status" value="1"/>
</dbReference>
<feature type="binding site" evidence="24">
    <location>
        <position position="1141"/>
    </location>
    <ligand>
        <name>Mg(2+)</name>
        <dbReference type="ChEBI" id="CHEBI:18420"/>
    </ligand>
</feature>
<dbReference type="Gene3D" id="3.30.200.20">
    <property type="entry name" value="Phosphorylase Kinase, domain 1"/>
    <property type="match status" value="1"/>
</dbReference>
<feature type="compositionally biased region" description="Low complexity" evidence="27">
    <location>
        <begin position="713"/>
        <end position="724"/>
    </location>
</feature>
<dbReference type="InterPro" id="IPR013098">
    <property type="entry name" value="Ig_I-set"/>
</dbReference>
<evidence type="ECO:0000256" key="1">
    <source>
        <dbReference type="ARBA" id="ARBA00004251"/>
    </source>
</evidence>
<keyword evidence="6" id="KW-0597">Phosphoprotein</keyword>
<dbReference type="PROSITE" id="PS50835">
    <property type="entry name" value="IG_LIKE"/>
    <property type="match status" value="1"/>
</dbReference>
<dbReference type="PRINTS" id="PR00109">
    <property type="entry name" value="TYRKINASE"/>
</dbReference>
<keyword evidence="9 29" id="KW-0732">Signal</keyword>
<feature type="chain" id="PRO_5042487688" description="receptor protein-tyrosine kinase" evidence="29">
    <location>
        <begin position="25"/>
        <end position="1282"/>
    </location>
</feature>
<evidence type="ECO:0000256" key="10">
    <source>
        <dbReference type="ARBA" id="ARBA00022737"/>
    </source>
</evidence>
<dbReference type="InterPro" id="IPR020635">
    <property type="entry name" value="Tyr_kinase_cat_dom"/>
</dbReference>
<feature type="domain" description="Protein kinase" evidence="30">
    <location>
        <begin position="983"/>
        <end position="1255"/>
    </location>
</feature>
<evidence type="ECO:0000256" key="26">
    <source>
        <dbReference type="PROSITE-ProRule" id="PRU10141"/>
    </source>
</evidence>
<feature type="binding site" evidence="24">
    <location>
        <position position="1128"/>
    </location>
    <ligand>
        <name>Mg(2+)</name>
        <dbReference type="ChEBI" id="CHEBI:18420"/>
    </ligand>
</feature>
<dbReference type="InterPro" id="IPR003961">
    <property type="entry name" value="FN3_dom"/>
</dbReference>
<dbReference type="SUPFAM" id="SSF56112">
    <property type="entry name" value="Protein kinase-like (PK-like)"/>
    <property type="match status" value="1"/>
</dbReference>
<keyword evidence="10" id="KW-0677">Repeat</keyword>
<feature type="signal peptide" evidence="29">
    <location>
        <begin position="1"/>
        <end position="24"/>
    </location>
</feature>
<evidence type="ECO:0000256" key="18">
    <source>
        <dbReference type="ARBA" id="ARBA00023170"/>
    </source>
</evidence>
<evidence type="ECO:0000256" key="12">
    <source>
        <dbReference type="ARBA" id="ARBA00022777"/>
    </source>
</evidence>
<keyword evidence="15 28" id="KW-0472">Membrane</keyword>
<keyword evidence="8 28" id="KW-0812">Transmembrane</keyword>
<feature type="domain" description="EGF-like" evidence="31">
    <location>
        <begin position="225"/>
        <end position="261"/>
    </location>
</feature>
<evidence type="ECO:0000256" key="29">
    <source>
        <dbReference type="SAM" id="SignalP"/>
    </source>
</evidence>
<evidence type="ECO:0000256" key="6">
    <source>
        <dbReference type="ARBA" id="ARBA00022553"/>
    </source>
</evidence>
<dbReference type="InterPro" id="IPR007110">
    <property type="entry name" value="Ig-like_dom"/>
</dbReference>
<feature type="binding site" evidence="23">
    <location>
        <position position="1127"/>
    </location>
    <ligand>
        <name>ATP</name>
        <dbReference type="ChEBI" id="CHEBI:30616"/>
    </ligand>
</feature>
<keyword evidence="13 23" id="KW-0067">ATP-binding</keyword>
<keyword evidence="17 25" id="KW-1015">Disulfide bond</keyword>
<dbReference type="PANTHER" id="PTHR24416">
    <property type="entry name" value="TYROSINE-PROTEIN KINASE RECEPTOR"/>
    <property type="match status" value="1"/>
</dbReference>
<evidence type="ECO:0000256" key="15">
    <source>
        <dbReference type="ARBA" id="ARBA00023136"/>
    </source>
</evidence>
<name>A0AAJ7TQJ3_PETMA</name>
<dbReference type="SMART" id="SM00181">
    <property type="entry name" value="EGF"/>
    <property type="match status" value="3"/>
</dbReference>
<dbReference type="CDD" id="cd00063">
    <property type="entry name" value="FN3"/>
    <property type="match status" value="4"/>
</dbReference>
<evidence type="ECO:0000313" key="35">
    <source>
        <dbReference type="RefSeq" id="XP_032822204.1"/>
    </source>
</evidence>
<dbReference type="InterPro" id="IPR008266">
    <property type="entry name" value="Tyr_kinase_AS"/>
</dbReference>
<sequence length="1282" mass="139859">MVALVMWPLRLACCCLLWLPLSMGGPGGVMDVTLINFGPTVGDHKETALLCVAGDRDVDLRLSRELEPVMAARQAPRLESQRDSRRVNTVRLTLSARLSWARLGVFSCLASSRRGADMAVLTTTKISERAFFLPSRPTVTVSRGETASIEMVAVTKLNEDIMWLKNGSFDTTTPVSEVVQGKVTLHIANATPAHAGVYCARYVSNSWLLGACTRLIVRRCPADLWGLDCARQCPACLHGGVCHEDSGTCVCPPGFMGPVCETGCGDDAFGSKCSERCKDGGCNFYTFCLPDPYGCSCATGWHGPDCDKPCGAGDYGPNCRFKCECERGAPCDPFRGCICPEGWKGARCEQEALTPPCILEPLEDLEINARTRLQLNCSATGFPTPRRDDIELLRPDGSKLSPASSSTERNITTSTFKLAEAKVTDDGEWRCRVETPAGRREKSFRIDFKVPPSPESPPRLVQRFSTALMLDLMVTPHKGDGPLQGARLIYTSSSRPAEKLCDVYLENVSSYLLGNLQPLTNYSLRVQLQRPGPEGSGPRGPEAMLQTDCPDPTVAPVLGPVAATGRTEVRVAWSLPAPPPVVENAEGVVLLFRRPADGFLREVKVPGLEARERSVQDLEPDHRYSLQLLLYNCGSRGPPSQSHSFLLGSLGPSAPLGLRARALNQTAVRLTWEPPSSHRGRIVRYLVEWRRAPGSGAGAAGSAGPGPGGPVGSGSSSPAGVADAVPREAATPGDRAQLTAAQLQPASRYSFRVRAHAQEPGAWSEAITAWTHSNRPPPAPTDVHIYNTTDTAATVSWSVAEGHFISAIILRYKVYGDREPLDRVVKLPEGGEAGPVRSEARITGLEPERPYLLEIVARNNVGESSPNIIRELRTLSTIAVMSQDRAGGGDAQATGGPAAGPEPQLLLAVMGSVAVTCLTILLVVLVLLCLRGSVFRRRRTFIYPPGLRDEPVVQFASGTLTLSRRPKPPPEPISYPVLDWDDIKFEDMIGEGNFGQVIKALVKKDGTKINVAIKMLKEFASEDDHRDFAGELEVLCKLGHHPNIINLIGACEHRGYLYIAIEFAAFGNLLDFLRKSRVLETDPAFAKEHGTASTLSSQQLLQFAADVAKGMQYLSEKQFIHRDLAARNILVAENYVAKIADFGLSRGEEVYVKKTMGRLPVRWMAIESLNYSVYTSKSDVWSFGVLLWEIVSLGGTPYCGMTCAELYEKLPQGFRMEKPLSCDDEVYELMRQCWRDRPNERPPFSQVCMSLNRMLEARKAYVNTALFENFTYAGIDCSAEEA</sequence>
<feature type="transmembrane region" description="Helical" evidence="28">
    <location>
        <begin position="905"/>
        <end position="930"/>
    </location>
</feature>
<dbReference type="GeneID" id="116948979"/>
<evidence type="ECO:0000256" key="13">
    <source>
        <dbReference type="ARBA" id="ARBA00022840"/>
    </source>
</evidence>
<keyword evidence="4" id="KW-1003">Cell membrane</keyword>
<keyword evidence="34" id="KW-1185">Reference proteome</keyword>
<evidence type="ECO:0000256" key="24">
    <source>
        <dbReference type="PIRSR" id="PIRSR000615-3"/>
    </source>
</evidence>
<evidence type="ECO:0000256" key="16">
    <source>
        <dbReference type="ARBA" id="ARBA00023137"/>
    </source>
</evidence>
<dbReference type="SMART" id="SM00409">
    <property type="entry name" value="IG"/>
    <property type="match status" value="2"/>
</dbReference>
<keyword evidence="12 35" id="KW-0418">Kinase</keyword>
<dbReference type="KEGG" id="pmrn:116948979"/>
<evidence type="ECO:0000256" key="27">
    <source>
        <dbReference type="SAM" id="MobiDB-lite"/>
    </source>
</evidence>
<dbReference type="CDD" id="cd00096">
    <property type="entry name" value="Ig"/>
    <property type="match status" value="1"/>
</dbReference>
<dbReference type="GO" id="GO:0007169">
    <property type="term" value="P:cell surface receptor protein tyrosine kinase signaling pathway"/>
    <property type="evidence" value="ECO:0007669"/>
    <property type="project" value="TreeGrafter"/>
</dbReference>
<dbReference type="GO" id="GO:0043235">
    <property type="term" value="C:receptor complex"/>
    <property type="evidence" value="ECO:0007669"/>
    <property type="project" value="TreeGrafter"/>
</dbReference>
<dbReference type="CDD" id="cd00054">
    <property type="entry name" value="EGF_CA"/>
    <property type="match status" value="2"/>
</dbReference>
<dbReference type="PROSITE" id="PS01186">
    <property type="entry name" value="EGF_2"/>
    <property type="match status" value="1"/>
</dbReference>
<evidence type="ECO:0000256" key="7">
    <source>
        <dbReference type="ARBA" id="ARBA00022679"/>
    </source>
</evidence>
<dbReference type="SUPFAM" id="SSF49265">
    <property type="entry name" value="Fibronectin type III"/>
    <property type="match status" value="2"/>
</dbReference>
<dbReference type="GO" id="GO:0005886">
    <property type="term" value="C:plasma membrane"/>
    <property type="evidence" value="ECO:0007669"/>
    <property type="project" value="UniProtKB-SubCell"/>
</dbReference>
<keyword evidence="24" id="KW-0460">Magnesium</keyword>
<evidence type="ECO:0000256" key="20">
    <source>
        <dbReference type="ARBA" id="ARBA00023319"/>
    </source>
</evidence>
<dbReference type="SMART" id="SM00060">
    <property type="entry name" value="FN3"/>
    <property type="match status" value="4"/>
</dbReference>
<dbReference type="InterPro" id="IPR013783">
    <property type="entry name" value="Ig-like_fold"/>
</dbReference>
<feature type="binding site" evidence="23 26">
    <location>
        <position position="1014"/>
    </location>
    <ligand>
        <name>ATP</name>
        <dbReference type="ChEBI" id="CHEBI:30616"/>
    </ligand>
</feature>
<evidence type="ECO:0000256" key="19">
    <source>
        <dbReference type="ARBA" id="ARBA00023180"/>
    </source>
</evidence>
<reference evidence="35" key="1">
    <citation type="submission" date="2025-08" db="UniProtKB">
        <authorList>
            <consortium name="RefSeq"/>
        </authorList>
    </citation>
    <scope>IDENTIFICATION</scope>
    <source>
        <tissue evidence="35">Sperm</tissue>
    </source>
</reference>
<feature type="compositionally biased region" description="Gly residues" evidence="27">
    <location>
        <begin position="695"/>
        <end position="712"/>
    </location>
</feature>
<dbReference type="InterPro" id="IPR000719">
    <property type="entry name" value="Prot_kinase_dom"/>
</dbReference>
<dbReference type="GO" id="GO:0045766">
    <property type="term" value="P:positive regulation of angiogenesis"/>
    <property type="evidence" value="ECO:0007669"/>
    <property type="project" value="TreeGrafter"/>
</dbReference>
<keyword evidence="11 23" id="KW-0547">Nucleotide-binding</keyword>
<evidence type="ECO:0000256" key="14">
    <source>
        <dbReference type="ARBA" id="ARBA00022989"/>
    </source>
</evidence>